<dbReference type="PATRIC" id="fig|1457173.3.peg.152"/>
<comment type="subunit">
    <text evidence="3">Homodimer.</text>
</comment>
<evidence type="ECO:0000313" key="10">
    <source>
        <dbReference type="Proteomes" id="UP000020766"/>
    </source>
</evidence>
<dbReference type="FunFam" id="3.40.640.10:FF:000015">
    <property type="entry name" value="Aspartate aminotransferase"/>
    <property type="match status" value="1"/>
</dbReference>
<dbReference type="PANTHER" id="PTHR11879">
    <property type="entry name" value="ASPARTATE AMINOTRANSFERASE"/>
    <property type="match status" value="1"/>
</dbReference>
<evidence type="ECO:0000256" key="3">
    <source>
        <dbReference type="ARBA" id="ARBA00011738"/>
    </source>
</evidence>
<dbReference type="Proteomes" id="UP000020766">
    <property type="component" value="Unassembled WGS sequence"/>
</dbReference>
<dbReference type="PRINTS" id="PR00799">
    <property type="entry name" value="TRANSAMINASE"/>
</dbReference>
<evidence type="ECO:0000256" key="4">
    <source>
        <dbReference type="ARBA" id="ARBA00022576"/>
    </source>
</evidence>
<keyword evidence="10" id="KW-1185">Reference proteome</keyword>
<comment type="caution">
    <text evidence="9">The sequence shown here is derived from an EMBL/GenBank/DDBJ whole genome shotgun (WGS) entry which is preliminary data.</text>
</comment>
<evidence type="ECO:0000256" key="5">
    <source>
        <dbReference type="ARBA" id="ARBA00022679"/>
    </source>
</evidence>
<sequence>MSLFTAVEMAPRDPILGLNDQFAADTNPNKVNLGVGVYFDDNGKLPLLQCVQAAEKAMMDKPAARGYLPIDGIAAYDNAVKGLVFGADSDVVTSGRVSTVQAIGGTGGLKIGADFLKKISPNAKVLISNPSWENHKAIFTNAGFEVGTYAYYDAATRSVDFAGMLADLNAAAAGTIVVLHACCHNPTGYDITAAQWDEVIAVVKAKGLVAFLDMAYQGFGHGIAEDGAVIGKFVAAGLNIFVSTSFSKSFSLYGERVGALSVVANDKEEAARVLSQLKIVIRTNYSNPPTHGGAVVAAVLNNPELRALWEKELGEMRVRIKEMRQKLVDGLKAAGVTQDMSFITTQIGMFSYSGLSKDQMVRLRSEFGVYGTDTGRMCVAALNSKNIEHVCKSIAAVI</sequence>
<comment type="cofactor">
    <cofactor evidence="1 7">
        <name>pyridoxal 5'-phosphate</name>
        <dbReference type="ChEBI" id="CHEBI:597326"/>
    </cofactor>
</comment>
<dbReference type="SUPFAM" id="SSF53383">
    <property type="entry name" value="PLP-dependent transferases"/>
    <property type="match status" value="1"/>
</dbReference>
<dbReference type="PANTHER" id="PTHR11879:SF37">
    <property type="entry name" value="AROMATIC-AMINO-ACID AMINOTRANSFERASE"/>
    <property type="match status" value="1"/>
</dbReference>
<evidence type="ECO:0000256" key="6">
    <source>
        <dbReference type="ARBA" id="ARBA00022898"/>
    </source>
</evidence>
<dbReference type="GO" id="GO:0005829">
    <property type="term" value="C:cytosol"/>
    <property type="evidence" value="ECO:0007669"/>
    <property type="project" value="TreeGrafter"/>
</dbReference>
<evidence type="ECO:0000259" key="8">
    <source>
        <dbReference type="Pfam" id="PF00155"/>
    </source>
</evidence>
<dbReference type="InterPro" id="IPR015424">
    <property type="entry name" value="PyrdxlP-dep_Trfase"/>
</dbReference>
<dbReference type="InterPro" id="IPR015421">
    <property type="entry name" value="PyrdxlP-dep_Trfase_major"/>
</dbReference>
<keyword evidence="6" id="KW-0663">Pyridoxal phosphate</keyword>
<accession>A0A014QF06</accession>
<dbReference type="EC" id="2.6.1.-" evidence="7"/>
<dbReference type="InterPro" id="IPR004839">
    <property type="entry name" value="Aminotransferase_I/II_large"/>
</dbReference>
<reference evidence="9 10" key="1">
    <citation type="submission" date="2014-01" db="EMBL/GenBank/DDBJ databases">
        <title>Interspecies Systems Biology Uncovers Metabolites Affecting C. elegans Gene Expression and Life History Traits.</title>
        <authorList>
            <person name="Watson E."/>
            <person name="Macneil L.T."/>
            <person name="Ritter A.D."/>
            <person name="Yilmaz L.S."/>
            <person name="Rosebrock A.P."/>
            <person name="Caudy A.A."/>
            <person name="Walhout A.J."/>
        </authorList>
    </citation>
    <scope>NUCLEOTIDE SEQUENCE [LARGE SCALE GENOMIC DNA]</scope>
    <source>
        <strain evidence="9 10">DA1877</strain>
    </source>
</reference>
<feature type="domain" description="Aminotransferase class I/classII large" evidence="8">
    <location>
        <begin position="29"/>
        <end position="394"/>
    </location>
</feature>
<dbReference type="GO" id="GO:0030170">
    <property type="term" value="F:pyridoxal phosphate binding"/>
    <property type="evidence" value="ECO:0007669"/>
    <property type="project" value="InterPro"/>
</dbReference>
<evidence type="ECO:0000256" key="2">
    <source>
        <dbReference type="ARBA" id="ARBA00007441"/>
    </source>
</evidence>
<dbReference type="CDD" id="cd00609">
    <property type="entry name" value="AAT_like"/>
    <property type="match status" value="1"/>
</dbReference>
<dbReference type="InterPro" id="IPR000796">
    <property type="entry name" value="Asp_trans"/>
</dbReference>
<gene>
    <name evidence="9" type="ORF">AX13_00770</name>
</gene>
<dbReference type="AlphaFoldDB" id="A0A014QF06"/>
<name>A0A014QF06_9BURK</name>
<dbReference type="GO" id="GO:0033585">
    <property type="term" value="P:L-phenylalanine biosynthetic process from chorismate via phenylpyruvate"/>
    <property type="evidence" value="ECO:0007669"/>
    <property type="project" value="TreeGrafter"/>
</dbReference>
<evidence type="ECO:0000256" key="7">
    <source>
        <dbReference type="RuleBase" id="RU000481"/>
    </source>
</evidence>
<dbReference type="GO" id="GO:0004838">
    <property type="term" value="F:L-tyrosine-2-oxoglutarate transaminase activity"/>
    <property type="evidence" value="ECO:0007669"/>
    <property type="project" value="TreeGrafter"/>
</dbReference>
<evidence type="ECO:0000256" key="1">
    <source>
        <dbReference type="ARBA" id="ARBA00001933"/>
    </source>
</evidence>
<dbReference type="PROSITE" id="PS00105">
    <property type="entry name" value="AA_TRANSFER_CLASS_1"/>
    <property type="match status" value="1"/>
</dbReference>
<dbReference type="Gene3D" id="3.90.1150.10">
    <property type="entry name" value="Aspartate Aminotransferase, domain 1"/>
    <property type="match status" value="1"/>
</dbReference>
<dbReference type="InterPro" id="IPR015422">
    <property type="entry name" value="PyrdxlP-dep_Trfase_small"/>
</dbReference>
<dbReference type="GO" id="GO:0042802">
    <property type="term" value="F:identical protein binding"/>
    <property type="evidence" value="ECO:0007669"/>
    <property type="project" value="TreeGrafter"/>
</dbReference>
<protein>
    <recommendedName>
        <fullName evidence="7">Aminotransferase</fullName>
        <ecNumber evidence="7">2.6.1.-</ecNumber>
    </recommendedName>
</protein>
<dbReference type="Pfam" id="PF00155">
    <property type="entry name" value="Aminotran_1_2"/>
    <property type="match status" value="1"/>
</dbReference>
<proteinExistence type="inferred from homology"/>
<dbReference type="Gene3D" id="3.40.640.10">
    <property type="entry name" value="Type I PLP-dependent aspartate aminotransferase-like (Major domain)"/>
    <property type="match status" value="1"/>
</dbReference>
<dbReference type="FunFam" id="3.90.1150.10:FF:000001">
    <property type="entry name" value="Aspartate aminotransferase"/>
    <property type="match status" value="1"/>
</dbReference>
<organism evidence="9 10">
    <name type="scientific">Comamonas aquatica DA1877</name>
    <dbReference type="NCBI Taxonomy" id="1457173"/>
    <lineage>
        <taxon>Bacteria</taxon>
        <taxon>Pseudomonadati</taxon>
        <taxon>Pseudomonadota</taxon>
        <taxon>Betaproteobacteria</taxon>
        <taxon>Burkholderiales</taxon>
        <taxon>Comamonadaceae</taxon>
        <taxon>Comamonas</taxon>
    </lineage>
</organism>
<dbReference type="EMBL" id="JBOK01000001">
    <property type="protein sequence ID" value="EXU81817.1"/>
    <property type="molecule type" value="Genomic_DNA"/>
</dbReference>
<keyword evidence="4 7" id="KW-0032">Aminotransferase</keyword>
<dbReference type="NCBIfam" id="NF006719">
    <property type="entry name" value="PRK09257.1"/>
    <property type="match status" value="1"/>
</dbReference>
<comment type="similarity">
    <text evidence="2 7">Belongs to the class-I pyridoxal-phosphate-dependent aminotransferase family.</text>
</comment>
<keyword evidence="5 7" id="KW-0808">Transferase</keyword>
<dbReference type="RefSeq" id="WP_042412771.1">
    <property type="nucleotide sequence ID" value="NZ_JBOK01000001.1"/>
</dbReference>
<dbReference type="STRING" id="225991.MA05_09725"/>
<evidence type="ECO:0000313" key="9">
    <source>
        <dbReference type="EMBL" id="EXU81817.1"/>
    </source>
</evidence>
<dbReference type="InterPro" id="IPR004838">
    <property type="entry name" value="NHTrfase_class1_PyrdxlP-BS"/>
</dbReference>